<feature type="transmembrane region" description="Helical" evidence="1">
    <location>
        <begin position="346"/>
        <end position="367"/>
    </location>
</feature>
<evidence type="ECO:0000313" key="3">
    <source>
        <dbReference type="EMBL" id="QDT72678.1"/>
    </source>
</evidence>
<proteinExistence type="predicted"/>
<feature type="transmembrane region" description="Helical" evidence="1">
    <location>
        <begin position="379"/>
        <end position="400"/>
    </location>
</feature>
<keyword evidence="1" id="KW-0472">Membrane</keyword>
<feature type="transmembrane region" description="Helical" evidence="1">
    <location>
        <begin position="20"/>
        <end position="38"/>
    </location>
</feature>
<dbReference type="KEGG" id="llh:I41_18600"/>
<dbReference type="Pfam" id="PF20604">
    <property type="entry name" value="DUF6798"/>
    <property type="match status" value="1"/>
</dbReference>
<dbReference type="InterPro" id="IPR046477">
    <property type="entry name" value="DUF6798"/>
</dbReference>
<dbReference type="AlphaFoldDB" id="A0A517TWD8"/>
<accession>A0A517TWD8</accession>
<evidence type="ECO:0000313" key="4">
    <source>
        <dbReference type="Proteomes" id="UP000317909"/>
    </source>
</evidence>
<dbReference type="EMBL" id="CP036339">
    <property type="protein sequence ID" value="QDT72678.1"/>
    <property type="molecule type" value="Genomic_DNA"/>
</dbReference>
<organism evidence="3 4">
    <name type="scientific">Lacipirellula limnantheis</name>
    <dbReference type="NCBI Taxonomy" id="2528024"/>
    <lineage>
        <taxon>Bacteria</taxon>
        <taxon>Pseudomonadati</taxon>
        <taxon>Planctomycetota</taxon>
        <taxon>Planctomycetia</taxon>
        <taxon>Pirellulales</taxon>
        <taxon>Lacipirellulaceae</taxon>
        <taxon>Lacipirellula</taxon>
    </lineage>
</organism>
<feature type="transmembrane region" description="Helical" evidence="1">
    <location>
        <begin position="208"/>
        <end position="229"/>
    </location>
</feature>
<keyword evidence="1" id="KW-0812">Transmembrane</keyword>
<reference evidence="3 4" key="1">
    <citation type="submission" date="2019-02" db="EMBL/GenBank/DDBJ databases">
        <title>Deep-cultivation of Planctomycetes and their phenomic and genomic characterization uncovers novel biology.</title>
        <authorList>
            <person name="Wiegand S."/>
            <person name="Jogler M."/>
            <person name="Boedeker C."/>
            <person name="Pinto D."/>
            <person name="Vollmers J."/>
            <person name="Rivas-Marin E."/>
            <person name="Kohn T."/>
            <person name="Peeters S.H."/>
            <person name="Heuer A."/>
            <person name="Rast P."/>
            <person name="Oberbeckmann S."/>
            <person name="Bunk B."/>
            <person name="Jeske O."/>
            <person name="Meyerdierks A."/>
            <person name="Storesund J.E."/>
            <person name="Kallscheuer N."/>
            <person name="Luecker S."/>
            <person name="Lage O.M."/>
            <person name="Pohl T."/>
            <person name="Merkel B.J."/>
            <person name="Hornburger P."/>
            <person name="Mueller R.-W."/>
            <person name="Bruemmer F."/>
            <person name="Labrenz M."/>
            <person name="Spormann A.M."/>
            <person name="Op den Camp H."/>
            <person name="Overmann J."/>
            <person name="Amann R."/>
            <person name="Jetten M.S.M."/>
            <person name="Mascher T."/>
            <person name="Medema M.H."/>
            <person name="Devos D.P."/>
            <person name="Kaster A.-K."/>
            <person name="Ovreas L."/>
            <person name="Rohde M."/>
            <person name="Galperin M.Y."/>
            <person name="Jogler C."/>
        </authorList>
    </citation>
    <scope>NUCLEOTIDE SEQUENCE [LARGE SCALE GENOMIC DNA]</scope>
    <source>
        <strain evidence="3 4">I41</strain>
    </source>
</reference>
<feature type="transmembrane region" description="Helical" evidence="1">
    <location>
        <begin position="269"/>
        <end position="286"/>
    </location>
</feature>
<name>A0A517TWD8_9BACT</name>
<dbReference type="Proteomes" id="UP000317909">
    <property type="component" value="Chromosome"/>
</dbReference>
<evidence type="ECO:0000259" key="2">
    <source>
        <dbReference type="Pfam" id="PF20604"/>
    </source>
</evidence>
<keyword evidence="1" id="KW-1133">Transmembrane helix</keyword>
<feature type="transmembrane region" description="Helical" evidence="1">
    <location>
        <begin position="148"/>
        <end position="164"/>
    </location>
</feature>
<feature type="transmembrane region" description="Helical" evidence="1">
    <location>
        <begin position="170"/>
        <end position="196"/>
    </location>
</feature>
<feature type="transmembrane region" description="Helical" evidence="1">
    <location>
        <begin position="70"/>
        <end position="90"/>
    </location>
</feature>
<gene>
    <name evidence="3" type="ORF">I41_18600</name>
</gene>
<sequence length="554" mass="60293">MMNDSKFDNGAPRGQFVREFALILLIFFIDGGAAAPHVNEAHYLTKAAHYWNPEYCPGDLFLDSADPHLAFYWSLGWLTTFLPLTAVAWIGRFAAWALLAAGWQRLSTSVVRAPWASVLSAALWVTLLRDGVRNFAGEWVVGGVEAKCIAYGFLLFGMAALARSNWLQPWIWFGAASAFHVLVGAWAVLAAIGVWLTEPRGERAALRLMLPGLVGGGVLALIGLIPSLALEWHTDPAVNAEAARIYVYDRLPHHLAPLSLPASEIQGRLTWLAGMIFAFVALWTWLHRQSRSSNGLAAAAIESHAAAARVMRFASFALAGAFVGLAIEVALDHDRVGAARLLRYYWFRQVDVALPMALAVIGTGWILATLRSGSRWARLAALAPLAWAASFLGGVTYARWQSNLPPAVWQMENATGWQTACAWVSEHTPPNAKFLVPRSGHSFKWYASRADAGTNKDVPQDAAGVVAWRARTGELFPTLESVDERGRKILLDSPEQLGTQRVLELAQKYGASHVIARSSPPLDLPVLFATPLDPDADVVGYTVYETGVAPTATP</sequence>
<protein>
    <recommendedName>
        <fullName evidence="2">DUF6798 domain-containing protein</fullName>
    </recommendedName>
</protein>
<feature type="transmembrane region" description="Helical" evidence="1">
    <location>
        <begin position="313"/>
        <end position="331"/>
    </location>
</feature>
<evidence type="ECO:0000256" key="1">
    <source>
        <dbReference type="SAM" id="Phobius"/>
    </source>
</evidence>
<keyword evidence="4" id="KW-1185">Reference proteome</keyword>
<feature type="domain" description="DUF6798" evidence="2">
    <location>
        <begin position="416"/>
        <end position="473"/>
    </location>
</feature>